<evidence type="ECO:0000256" key="3">
    <source>
        <dbReference type="ARBA" id="ARBA00022842"/>
    </source>
</evidence>
<dbReference type="AlphaFoldDB" id="H2AWV1"/>
<keyword evidence="2 4" id="KW-0808">Transferase</keyword>
<dbReference type="SUPFAM" id="SSF64005">
    <property type="entry name" value="Undecaprenyl diphosphate synthase"/>
    <property type="match status" value="1"/>
</dbReference>
<sequence>MSSEGSIPGSNSLLSLVKNTFSRTLRSSNCVPQHVGFVMDGNRRYSIKKEIEIKEGHEAGFVSMSRILELCYESGVTTATVFAFSIENFKRSPYEVQSLMDLAKKRIRQLTTNGNLAQKYGIRIRVIGDLSLLDEDLLKEIKDAVELTKDNKRSVLNICFPYTGREEILHSMKEVITERKVKGNTKIGEYLIDRHLYTGGLPPLDLLIRTSGVSRLSDFMLWQVSNKGVTVELLNCLWPEFGPSKMAWILLKFAFKKSLSDRSYTLEKEDESTSDTSLFQTQTMSIKAE</sequence>
<dbReference type="GO" id="GO:0016020">
    <property type="term" value="C:membrane"/>
    <property type="evidence" value="ECO:0007669"/>
    <property type="project" value="TreeGrafter"/>
</dbReference>
<dbReference type="InterPro" id="IPR018520">
    <property type="entry name" value="UPP_synth-like_CS"/>
</dbReference>
<dbReference type="GO" id="GO:0005811">
    <property type="term" value="C:lipid droplet"/>
    <property type="evidence" value="ECO:0007669"/>
    <property type="project" value="EnsemblFungi"/>
</dbReference>
<keyword evidence="3" id="KW-0460">Magnesium</keyword>
<dbReference type="GO" id="GO:0006888">
    <property type="term" value="P:endoplasmic reticulum to Golgi vesicle-mediated transport"/>
    <property type="evidence" value="ECO:0007669"/>
    <property type="project" value="EnsemblFungi"/>
</dbReference>
<keyword evidence="6" id="KW-1185">Reference proteome</keyword>
<dbReference type="PROSITE" id="PS01066">
    <property type="entry name" value="UPP_SYNTHASE"/>
    <property type="match status" value="1"/>
</dbReference>
<dbReference type="RefSeq" id="XP_003957986.1">
    <property type="nucleotide sequence ID" value="XM_003957937.1"/>
</dbReference>
<dbReference type="InterPro" id="IPR036424">
    <property type="entry name" value="UPP_synth-like_sf"/>
</dbReference>
<evidence type="ECO:0000313" key="5">
    <source>
        <dbReference type="EMBL" id="CCF58851.1"/>
    </source>
</evidence>
<dbReference type="GO" id="GO:0043048">
    <property type="term" value="P:dolichyl monophosphate biosynthetic process"/>
    <property type="evidence" value="ECO:0007669"/>
    <property type="project" value="EnsemblFungi"/>
</dbReference>
<dbReference type="GO" id="GO:1904423">
    <property type="term" value="C:dehydrodolichyl diphosphate synthase complex"/>
    <property type="evidence" value="ECO:0007669"/>
    <property type="project" value="EnsemblFungi"/>
</dbReference>
<dbReference type="PANTHER" id="PTHR10291">
    <property type="entry name" value="DEHYDRODOLICHYL DIPHOSPHATE SYNTHASE FAMILY MEMBER"/>
    <property type="match status" value="1"/>
</dbReference>
<comment type="similarity">
    <text evidence="1 4">Belongs to the UPP synthase family.</text>
</comment>
<dbReference type="OrthoDB" id="4173905at2759"/>
<evidence type="ECO:0000313" key="6">
    <source>
        <dbReference type="Proteomes" id="UP000005220"/>
    </source>
</evidence>
<dbReference type="FunFam" id="3.40.1180.10:FF:000005">
    <property type="entry name" value="Alkyl transferase"/>
    <property type="match status" value="1"/>
</dbReference>
<dbReference type="Pfam" id="PF01255">
    <property type="entry name" value="Prenyltransf"/>
    <property type="match status" value="1"/>
</dbReference>
<dbReference type="KEGG" id="kaf:KAFR_0F02540"/>
<dbReference type="FunCoup" id="H2AWV1">
    <property type="interactions" value="427"/>
</dbReference>
<protein>
    <recommendedName>
        <fullName evidence="4">Alkyl transferase</fullName>
        <ecNumber evidence="4">2.5.1.-</ecNumber>
    </recommendedName>
</protein>
<dbReference type="NCBIfam" id="TIGR00055">
    <property type="entry name" value="uppS"/>
    <property type="match status" value="1"/>
</dbReference>
<dbReference type="PANTHER" id="PTHR10291:SF43">
    <property type="entry name" value="DEHYDRODOLICHYL DIPHOSPHATE SYNTHASE COMPLEX SUBUNIT DHDDS"/>
    <property type="match status" value="1"/>
</dbReference>
<reference evidence="5 6" key="1">
    <citation type="journal article" date="2011" name="Proc. Natl. Acad. Sci. U.S.A.">
        <title>Evolutionary erosion of yeast sex chromosomes by mating-type switching accidents.</title>
        <authorList>
            <person name="Gordon J.L."/>
            <person name="Armisen D."/>
            <person name="Proux-Wera E."/>
            <person name="Oheigeartaigh S.S."/>
            <person name="Byrne K.P."/>
            <person name="Wolfe K.H."/>
        </authorList>
    </citation>
    <scope>NUCLEOTIDE SEQUENCE [LARGE SCALE GENOMIC DNA]</scope>
    <source>
        <strain evidence="6">ATCC 22294 / BCRC 22015 / CBS 2517 / CECT 1963 / NBRC 1671 / NRRL Y-8276</strain>
    </source>
</reference>
<dbReference type="Gene3D" id="3.40.1180.10">
    <property type="entry name" value="Decaprenyl diphosphate synthase-like"/>
    <property type="match status" value="1"/>
</dbReference>
<evidence type="ECO:0000256" key="2">
    <source>
        <dbReference type="ARBA" id="ARBA00022679"/>
    </source>
</evidence>
<evidence type="ECO:0000256" key="1">
    <source>
        <dbReference type="ARBA" id="ARBA00005432"/>
    </source>
</evidence>
<organism evidence="5 6">
    <name type="scientific">Kazachstania africana (strain ATCC 22294 / BCRC 22015 / CBS 2517 / CECT 1963 / NBRC 1671 / NRRL Y-8276)</name>
    <name type="common">Yeast</name>
    <name type="synonym">Kluyveromyces africanus</name>
    <dbReference type="NCBI Taxonomy" id="1071382"/>
    <lineage>
        <taxon>Eukaryota</taxon>
        <taxon>Fungi</taxon>
        <taxon>Dikarya</taxon>
        <taxon>Ascomycota</taxon>
        <taxon>Saccharomycotina</taxon>
        <taxon>Saccharomycetes</taxon>
        <taxon>Saccharomycetales</taxon>
        <taxon>Saccharomycetaceae</taxon>
        <taxon>Kazachstania</taxon>
    </lineage>
</organism>
<evidence type="ECO:0000256" key="4">
    <source>
        <dbReference type="RuleBase" id="RU363018"/>
    </source>
</evidence>
<dbReference type="CDD" id="cd00475">
    <property type="entry name" value="Cis_IPPS"/>
    <property type="match status" value="1"/>
</dbReference>
<dbReference type="HOGENOM" id="CLU_038505_0_0_1"/>
<gene>
    <name evidence="5" type="primary">KAFR0F02540</name>
    <name evidence="5" type="ORF">KAFR_0F02540</name>
</gene>
<dbReference type="eggNOG" id="KOG1602">
    <property type="taxonomic scope" value="Eukaryota"/>
</dbReference>
<dbReference type="GO" id="GO:0016094">
    <property type="term" value="P:polyprenol biosynthetic process"/>
    <property type="evidence" value="ECO:0007669"/>
    <property type="project" value="TreeGrafter"/>
</dbReference>
<dbReference type="InParanoid" id="H2AWV1"/>
<dbReference type="HAMAP" id="MF_01139">
    <property type="entry name" value="ISPT"/>
    <property type="match status" value="1"/>
</dbReference>
<dbReference type="GeneID" id="13884319"/>
<dbReference type="EMBL" id="HE650826">
    <property type="protein sequence ID" value="CCF58851.1"/>
    <property type="molecule type" value="Genomic_DNA"/>
</dbReference>
<dbReference type="Proteomes" id="UP000005220">
    <property type="component" value="Chromosome 6"/>
</dbReference>
<dbReference type="STRING" id="1071382.H2AWV1"/>
<dbReference type="EC" id="2.5.1.-" evidence="4"/>
<accession>H2AWV1</accession>
<proteinExistence type="inferred from homology"/>
<dbReference type="GO" id="GO:0005783">
    <property type="term" value="C:endoplasmic reticulum"/>
    <property type="evidence" value="ECO:0007669"/>
    <property type="project" value="EnsemblFungi"/>
</dbReference>
<name>H2AWV1_KAZAF</name>
<dbReference type="InterPro" id="IPR001441">
    <property type="entry name" value="UPP_synth-like"/>
</dbReference>
<dbReference type="GO" id="GO:0045547">
    <property type="term" value="F:ditrans,polycis-polyprenyl diphosphate synthase [(2E,6E)-farnesyl diphosphate specific] activity"/>
    <property type="evidence" value="ECO:0007669"/>
    <property type="project" value="EnsemblFungi"/>
</dbReference>